<reference evidence="9" key="1">
    <citation type="submission" date="2020-04" db="EMBL/GenBank/DDBJ databases">
        <authorList>
            <person name="Alioto T."/>
            <person name="Alioto T."/>
            <person name="Gomez Garrido J."/>
        </authorList>
    </citation>
    <scope>NUCLEOTIDE SEQUENCE</scope>
    <source>
        <strain evidence="9">A484AB</strain>
    </source>
</reference>
<dbReference type="AlphaFoldDB" id="A0A6S7JML8"/>
<dbReference type="InterPro" id="IPR032466">
    <property type="entry name" value="Metal_Hydrolase"/>
</dbReference>
<comment type="caution">
    <text evidence="9">The sequence shown here is derived from an EMBL/GenBank/DDBJ whole genome shotgun (WGS) entry which is preliminary data.</text>
</comment>
<dbReference type="PANTHER" id="PTHR11359">
    <property type="entry name" value="AMP DEAMINASE"/>
    <property type="match status" value="1"/>
</dbReference>
<dbReference type="Pfam" id="PF19326">
    <property type="entry name" value="AMP_deaminase"/>
    <property type="match status" value="1"/>
</dbReference>
<organism evidence="9 10">
    <name type="scientific">Paramuricea clavata</name>
    <name type="common">Red gorgonian</name>
    <name type="synonym">Violescent sea-whip</name>
    <dbReference type="NCBI Taxonomy" id="317549"/>
    <lineage>
        <taxon>Eukaryota</taxon>
        <taxon>Metazoa</taxon>
        <taxon>Cnidaria</taxon>
        <taxon>Anthozoa</taxon>
        <taxon>Octocorallia</taxon>
        <taxon>Malacalcyonacea</taxon>
        <taxon>Plexauridae</taxon>
        <taxon>Paramuricea</taxon>
    </lineage>
</organism>
<sequence>MSQYSLLKFMRRKAKNSPDDIVAEKDGKKLTILEFFDSLGLSPDDLSVDSLDVHAGEETFNRFDNFNKKYNPAGQGALRKLFLKKSNYMDGQYLAEQIKGVMELHEKNKYVNSELRISVHGKYPDEWLKLAQWALKYNIHSPNVRWMIQVPRLL</sequence>
<protein>
    <recommendedName>
        <fullName evidence="4">AMP deaminase</fullName>
        <ecNumber evidence="4">3.5.4.6</ecNumber>
    </recommendedName>
</protein>
<evidence type="ECO:0000256" key="1">
    <source>
        <dbReference type="ARBA" id="ARBA00001947"/>
    </source>
</evidence>
<dbReference type="Gene3D" id="4.10.800.20">
    <property type="match status" value="1"/>
</dbReference>
<dbReference type="EMBL" id="CACRXK020018280">
    <property type="protein sequence ID" value="CAB4032278.1"/>
    <property type="molecule type" value="Genomic_DNA"/>
</dbReference>
<comment type="pathway">
    <text evidence="2">Purine metabolism; IMP biosynthesis via salvage pathway; IMP from AMP: step 1/1.</text>
</comment>
<keyword evidence="7" id="KW-0862">Zinc</keyword>
<evidence type="ECO:0000256" key="7">
    <source>
        <dbReference type="ARBA" id="ARBA00022833"/>
    </source>
</evidence>
<dbReference type="OrthoDB" id="1723809at2759"/>
<dbReference type="EC" id="3.5.4.6" evidence="4"/>
<evidence type="ECO:0000256" key="3">
    <source>
        <dbReference type="ARBA" id="ARBA00006676"/>
    </source>
</evidence>
<keyword evidence="5" id="KW-0479">Metal-binding</keyword>
<dbReference type="GO" id="GO:0046872">
    <property type="term" value="F:metal ion binding"/>
    <property type="evidence" value="ECO:0007669"/>
    <property type="project" value="UniProtKB-KW"/>
</dbReference>
<evidence type="ECO:0000256" key="8">
    <source>
        <dbReference type="ARBA" id="ARBA00023080"/>
    </source>
</evidence>
<evidence type="ECO:0000256" key="6">
    <source>
        <dbReference type="ARBA" id="ARBA00022801"/>
    </source>
</evidence>
<keyword evidence="8" id="KW-0546">Nucleotide metabolism</keyword>
<keyword evidence="10" id="KW-1185">Reference proteome</keyword>
<evidence type="ECO:0000313" key="10">
    <source>
        <dbReference type="Proteomes" id="UP001152795"/>
    </source>
</evidence>
<dbReference type="GO" id="GO:0032264">
    <property type="term" value="P:IMP salvage"/>
    <property type="evidence" value="ECO:0007669"/>
    <property type="project" value="InterPro"/>
</dbReference>
<dbReference type="GO" id="GO:0003876">
    <property type="term" value="F:AMP deaminase activity"/>
    <property type="evidence" value="ECO:0007669"/>
    <property type="project" value="UniProtKB-EC"/>
</dbReference>
<dbReference type="GO" id="GO:0046033">
    <property type="term" value="P:AMP metabolic process"/>
    <property type="evidence" value="ECO:0007669"/>
    <property type="project" value="TreeGrafter"/>
</dbReference>
<gene>
    <name evidence="9" type="ORF">PACLA_8A043300</name>
</gene>
<dbReference type="GO" id="GO:0005829">
    <property type="term" value="C:cytosol"/>
    <property type="evidence" value="ECO:0007669"/>
    <property type="project" value="TreeGrafter"/>
</dbReference>
<evidence type="ECO:0000256" key="5">
    <source>
        <dbReference type="ARBA" id="ARBA00022723"/>
    </source>
</evidence>
<keyword evidence="6" id="KW-0378">Hydrolase</keyword>
<dbReference type="PANTHER" id="PTHR11359:SF0">
    <property type="entry name" value="AMP DEAMINASE"/>
    <property type="match status" value="1"/>
</dbReference>
<comment type="similarity">
    <text evidence="3">Belongs to the metallo-dependent hydrolases superfamily. Adenosine and AMP deaminases family.</text>
</comment>
<proteinExistence type="inferred from homology"/>
<comment type="cofactor">
    <cofactor evidence="1">
        <name>Zn(2+)</name>
        <dbReference type="ChEBI" id="CHEBI:29105"/>
    </cofactor>
</comment>
<dbReference type="InterPro" id="IPR006329">
    <property type="entry name" value="AMPD"/>
</dbReference>
<dbReference type="FunFam" id="4.10.800.20:FF:000001">
    <property type="entry name" value="AMP deaminase"/>
    <property type="match status" value="1"/>
</dbReference>
<evidence type="ECO:0000313" key="9">
    <source>
        <dbReference type="EMBL" id="CAB4032278.1"/>
    </source>
</evidence>
<evidence type="ECO:0000256" key="4">
    <source>
        <dbReference type="ARBA" id="ARBA00012775"/>
    </source>
</evidence>
<name>A0A6S7JML8_PARCT</name>
<dbReference type="SUPFAM" id="SSF51556">
    <property type="entry name" value="Metallo-dependent hydrolases"/>
    <property type="match status" value="1"/>
</dbReference>
<dbReference type="Proteomes" id="UP001152795">
    <property type="component" value="Unassembled WGS sequence"/>
</dbReference>
<accession>A0A6S7JML8</accession>
<evidence type="ECO:0000256" key="2">
    <source>
        <dbReference type="ARBA" id="ARBA00004955"/>
    </source>
</evidence>